<evidence type="ECO:0000259" key="3">
    <source>
        <dbReference type="Pfam" id="PF00534"/>
    </source>
</evidence>
<keyword evidence="1 4" id="KW-0808">Transferase</keyword>
<feature type="domain" description="Glycosyl transferase family 1" evidence="3">
    <location>
        <begin position="134"/>
        <end position="280"/>
    </location>
</feature>
<dbReference type="OrthoDB" id="9765330at2"/>
<keyword evidence="5" id="KW-1185">Reference proteome</keyword>
<dbReference type="InterPro" id="IPR050194">
    <property type="entry name" value="Glycosyltransferase_grp1"/>
</dbReference>
<accession>A0A4Q5IVQ6</accession>
<dbReference type="Proteomes" id="UP000291189">
    <property type="component" value="Unassembled WGS sequence"/>
</dbReference>
<dbReference type="GO" id="GO:0016758">
    <property type="term" value="F:hexosyltransferase activity"/>
    <property type="evidence" value="ECO:0007669"/>
    <property type="project" value="TreeGrafter"/>
</dbReference>
<protein>
    <submittedName>
        <fullName evidence="4">Glycosyltransferase</fullName>
    </submittedName>
</protein>
<dbReference type="PANTHER" id="PTHR45947:SF3">
    <property type="entry name" value="SULFOQUINOVOSYL TRANSFERASE SQD2"/>
    <property type="match status" value="1"/>
</dbReference>
<feature type="region of interest" description="Disordered" evidence="2">
    <location>
        <begin position="1"/>
        <end position="23"/>
    </location>
</feature>
<dbReference type="AlphaFoldDB" id="A0A4Q5IVQ6"/>
<name>A0A4Q5IVQ6_9ACTN</name>
<dbReference type="RefSeq" id="WP_129989071.1">
    <property type="nucleotide sequence ID" value="NZ_SDPU01000034.1"/>
</dbReference>
<evidence type="ECO:0000313" key="5">
    <source>
        <dbReference type="Proteomes" id="UP000291189"/>
    </source>
</evidence>
<dbReference type="CDD" id="cd03801">
    <property type="entry name" value="GT4_PimA-like"/>
    <property type="match status" value="1"/>
</dbReference>
<organism evidence="4 5">
    <name type="scientific">Nocardioides iriomotensis</name>
    <dbReference type="NCBI Taxonomy" id="715784"/>
    <lineage>
        <taxon>Bacteria</taxon>
        <taxon>Bacillati</taxon>
        <taxon>Actinomycetota</taxon>
        <taxon>Actinomycetes</taxon>
        <taxon>Propionibacteriales</taxon>
        <taxon>Nocardioidaceae</taxon>
        <taxon>Nocardioides</taxon>
    </lineage>
</organism>
<gene>
    <name evidence="4" type="ORF">ETU37_19150</name>
</gene>
<dbReference type="EMBL" id="SDPU01000034">
    <property type="protein sequence ID" value="RYU10074.1"/>
    <property type="molecule type" value="Genomic_DNA"/>
</dbReference>
<evidence type="ECO:0000256" key="1">
    <source>
        <dbReference type="ARBA" id="ARBA00022679"/>
    </source>
</evidence>
<dbReference type="SUPFAM" id="SSF53756">
    <property type="entry name" value="UDP-Glycosyltransferase/glycogen phosphorylase"/>
    <property type="match status" value="1"/>
</dbReference>
<dbReference type="PANTHER" id="PTHR45947">
    <property type="entry name" value="SULFOQUINOVOSYL TRANSFERASE SQD2"/>
    <property type="match status" value="1"/>
</dbReference>
<evidence type="ECO:0000313" key="4">
    <source>
        <dbReference type="EMBL" id="RYU10074.1"/>
    </source>
</evidence>
<dbReference type="Gene3D" id="3.40.50.2000">
    <property type="entry name" value="Glycogen Phosphorylase B"/>
    <property type="match status" value="2"/>
</dbReference>
<dbReference type="Pfam" id="PF00534">
    <property type="entry name" value="Glycos_transf_1"/>
    <property type="match status" value="1"/>
</dbReference>
<sequence>MRRLRAVVPAGLDDPTRPSGGNAYDRRVLDGLRRRGWVVRETDTFDGARDGALVLADGMLVAQDPSGALDVAERCRLVVLAHMSWGREHHVLREAHAVVTTSRHTRDALDLPDGRVHVVRPGVDPAPLARGSGLLSVGAVVHGKGHDVLVRALRRLDDLSWSCTVVGALDVEPDFVARLPRHDRVAFTGPLHGRGLERAYAAAGLLVLPSRHEAYGMVVTEALARGIPVVAGDVGGVREALGTTSGGYPGLLVPSDDDVALAEALRLWLTDPVLRARLQRWAADRRTRLAGWSAAVAGVEDVLTSVAGEPVGRPARTGR</sequence>
<comment type="caution">
    <text evidence="4">The sequence shown here is derived from an EMBL/GenBank/DDBJ whole genome shotgun (WGS) entry which is preliminary data.</text>
</comment>
<dbReference type="InterPro" id="IPR001296">
    <property type="entry name" value="Glyco_trans_1"/>
</dbReference>
<proteinExistence type="predicted"/>
<reference evidence="4 5" key="1">
    <citation type="submission" date="2019-01" db="EMBL/GenBank/DDBJ databases">
        <title>Nocardioides guangzhouensis sp. nov., an actinobacterium isolated from soil.</title>
        <authorList>
            <person name="Fu Y."/>
            <person name="Cai Y."/>
            <person name="Lin Z."/>
            <person name="Chen P."/>
        </authorList>
    </citation>
    <scope>NUCLEOTIDE SEQUENCE [LARGE SCALE GENOMIC DNA]</scope>
    <source>
        <strain evidence="4 5">NBRC 105384</strain>
    </source>
</reference>
<evidence type="ECO:0000256" key="2">
    <source>
        <dbReference type="SAM" id="MobiDB-lite"/>
    </source>
</evidence>